<dbReference type="KEGG" id="bcen:DM39_3518"/>
<keyword evidence="1" id="KW-0812">Transmembrane</keyword>
<reference evidence="2 3" key="1">
    <citation type="submission" date="2014-05" db="EMBL/GenBank/DDBJ databases">
        <authorList>
            <person name="Bishop-Lilly K.A."/>
            <person name="Broomall S.M."/>
            <person name="Chain P.S."/>
            <person name="Chertkov O."/>
            <person name="Coyne S.R."/>
            <person name="Daligault H.E."/>
            <person name="Davenport K.W."/>
            <person name="Erkkila T."/>
            <person name="Frey K.G."/>
            <person name="Gibbons H.S."/>
            <person name="Gu W."/>
            <person name="Jaissle J."/>
            <person name="Johnson S.L."/>
            <person name="Koroleva G.I."/>
            <person name="Ladner J.T."/>
            <person name="Lo C.-C."/>
            <person name="Minogue T.D."/>
            <person name="Munk C."/>
            <person name="Palacios G.F."/>
            <person name="Redden C.L."/>
            <person name="Rosenzweig C.N."/>
            <person name="Scholz M.B."/>
            <person name="Teshima H."/>
            <person name="Xu Y."/>
        </authorList>
    </citation>
    <scope>NUCLEOTIDE SEQUENCE [LARGE SCALE GENOMIC DNA]</scope>
    <source>
        <strain evidence="2 3">DDS 22E-1</strain>
    </source>
</reference>
<dbReference type="Proteomes" id="UP000029413">
    <property type="component" value="Chromosome 2"/>
</dbReference>
<dbReference type="EMBL" id="CP007784">
    <property type="protein sequence ID" value="AIO35965.1"/>
    <property type="molecule type" value="Genomic_DNA"/>
</dbReference>
<feature type="transmembrane region" description="Helical" evidence="1">
    <location>
        <begin position="52"/>
        <end position="70"/>
    </location>
</feature>
<protein>
    <submittedName>
        <fullName evidence="2">Membrane protein</fullName>
    </submittedName>
</protein>
<keyword evidence="1" id="KW-0472">Membrane</keyword>
<name>A0AAN0RY42_9BURK</name>
<gene>
    <name evidence="2" type="ORF">DM39_3518</name>
</gene>
<dbReference type="AlphaFoldDB" id="A0AAN0RY42"/>
<keyword evidence="3" id="KW-1185">Reference proteome</keyword>
<evidence type="ECO:0000313" key="3">
    <source>
        <dbReference type="Proteomes" id="UP000029413"/>
    </source>
</evidence>
<accession>A0AAN0RY42</accession>
<evidence type="ECO:0000256" key="1">
    <source>
        <dbReference type="SAM" id="Phobius"/>
    </source>
</evidence>
<feature type="transmembrane region" description="Helical" evidence="1">
    <location>
        <begin position="12"/>
        <end position="31"/>
    </location>
</feature>
<evidence type="ECO:0000313" key="2">
    <source>
        <dbReference type="EMBL" id="AIO35965.1"/>
    </source>
</evidence>
<organism evidence="2 3">
    <name type="scientific">Burkholderia cenocepacia</name>
    <dbReference type="NCBI Taxonomy" id="95486"/>
    <lineage>
        <taxon>Bacteria</taxon>
        <taxon>Pseudomonadati</taxon>
        <taxon>Pseudomonadota</taxon>
        <taxon>Betaproteobacteria</taxon>
        <taxon>Burkholderiales</taxon>
        <taxon>Burkholderiaceae</taxon>
        <taxon>Burkholderia</taxon>
        <taxon>Burkholderia cepacia complex</taxon>
    </lineage>
</organism>
<sequence length="73" mass="8208">MAQTYGSQIFGPLYDVVGWVAAVGIFFYFSLSAQGLSIAQRERVPRWLLNKKICFSLALFSAVMAVAKFARWI</sequence>
<proteinExistence type="predicted"/>
<keyword evidence="1" id="KW-1133">Transmembrane helix</keyword>